<name>A0AAU7AP62_9ACTN</name>
<dbReference type="EMBL" id="CP114014">
    <property type="protein sequence ID" value="XAY03377.1"/>
    <property type="molecule type" value="Genomic_DNA"/>
</dbReference>
<proteinExistence type="predicted"/>
<reference evidence="1" key="1">
    <citation type="submission" date="2022-12" db="EMBL/GenBank/DDBJ databases">
        <title>Paraconexibacter alkalitolerans sp. nov. and Baekduia alba sp. nov., isolated from soil and emended description of the genera Paraconexibacter (Chun et al., 2020) and Baekduia (An et al., 2020).</title>
        <authorList>
            <person name="Vieira S."/>
            <person name="Huber K.J."/>
            <person name="Geppert A."/>
            <person name="Wolf J."/>
            <person name="Neumann-Schaal M."/>
            <person name="Muesken M."/>
            <person name="Overmann J."/>
        </authorList>
    </citation>
    <scope>NUCLEOTIDE SEQUENCE</scope>
    <source>
        <strain evidence="1">AEG42_29</strain>
    </source>
</reference>
<dbReference type="KEGG" id="parq:DSM112329_00191"/>
<organism evidence="1">
    <name type="scientific">Paraconexibacter sp. AEG42_29</name>
    <dbReference type="NCBI Taxonomy" id="2997339"/>
    <lineage>
        <taxon>Bacteria</taxon>
        <taxon>Bacillati</taxon>
        <taxon>Actinomycetota</taxon>
        <taxon>Thermoleophilia</taxon>
        <taxon>Solirubrobacterales</taxon>
        <taxon>Paraconexibacteraceae</taxon>
        <taxon>Paraconexibacter</taxon>
    </lineage>
</organism>
<dbReference type="RefSeq" id="WP_354699933.1">
    <property type="nucleotide sequence ID" value="NZ_CP114014.1"/>
</dbReference>
<sequence>MEMQKLDLTFLHPTKSDETFKMAVAPKATARQCVTQLLKGDDHGAWLKPEVNGRPYELVLSRTETLMDADRPLSDAGVKAGDTIAVMRPGQGAEQSYRGR</sequence>
<accession>A0AAU7AP62</accession>
<evidence type="ECO:0008006" key="2">
    <source>
        <dbReference type="Google" id="ProtNLM"/>
    </source>
</evidence>
<protein>
    <recommendedName>
        <fullName evidence="2">Ubiquitin-like domain-containing protein</fullName>
    </recommendedName>
</protein>
<gene>
    <name evidence="1" type="ORF">DSM112329_00191</name>
</gene>
<dbReference type="AlphaFoldDB" id="A0AAU7AP62"/>
<evidence type="ECO:0000313" key="1">
    <source>
        <dbReference type="EMBL" id="XAY03377.1"/>
    </source>
</evidence>